<gene>
    <name evidence="1" type="ORF">FSP39_013856</name>
</gene>
<evidence type="ECO:0000313" key="1">
    <source>
        <dbReference type="EMBL" id="KAK3104948.1"/>
    </source>
</evidence>
<dbReference type="PANTHER" id="PTHR23409">
    <property type="entry name" value="RIBONUCLEOSIDE-DIPHOSPHATE REDUCTASE SMALL CHAIN"/>
    <property type="match status" value="1"/>
</dbReference>
<evidence type="ECO:0000313" key="2">
    <source>
        <dbReference type="Proteomes" id="UP001186944"/>
    </source>
</evidence>
<accession>A0AA89C3W8</accession>
<dbReference type="GO" id="GO:0004748">
    <property type="term" value="F:ribonucleoside-diphosphate reductase activity, thioredoxin disulfide as acceptor"/>
    <property type="evidence" value="ECO:0007669"/>
    <property type="project" value="TreeGrafter"/>
</dbReference>
<dbReference type="AlphaFoldDB" id="A0AA89C3W8"/>
<dbReference type="GO" id="GO:0005829">
    <property type="term" value="C:cytosol"/>
    <property type="evidence" value="ECO:0007669"/>
    <property type="project" value="TreeGrafter"/>
</dbReference>
<sequence>MTTFQPNQFQEAQPSGLMLFSLPPTQTAVEKIYYQEVRPISQISGNSPIEFLISGQNGMEYLDLKKSKLHIKARITHADGSKLLSTEYVGPVNLLMQSMFSQVDVTLQGKSVSSTTNHYPYKCMIETLLSYGDDAKSSQLTSQLFYKDDSGRLDDNDANDGGNVSLYIRSKFFSESKSVDMEGPLMADVFSMDRYILNQVAVGVRLYRSKGDFCLMTNELGPDFQIHIDDIILKVCKLQVNPAVIYGHAEIMKSIPAFYPYTRTEVKMMAIPAGQVNFTWDNMFQGVRPNKLVIGFVESQSVAGSYSKNPFNFQHFDLNRICLYVDNVPVGGNALRLNFDSKNGVNTLPAFINMFDVMGKWGLDGGNQLNRDDISGGYALYCFEIEPQFYSDIQYMTLLKQGNTRIEAQFSKALPTTTTCIIYATFPALFSITSTRDIIIE</sequence>
<keyword evidence="2" id="KW-1185">Reference proteome</keyword>
<name>A0AA89C3W8_PINIB</name>
<dbReference type="EMBL" id="VSWD01000004">
    <property type="protein sequence ID" value="KAK3104948.1"/>
    <property type="molecule type" value="Genomic_DNA"/>
</dbReference>
<comment type="caution">
    <text evidence="1">The sequence shown here is derived from an EMBL/GenBank/DDBJ whole genome shotgun (WGS) entry which is preliminary data.</text>
</comment>
<dbReference type="Proteomes" id="UP001186944">
    <property type="component" value="Unassembled WGS sequence"/>
</dbReference>
<organism evidence="1 2">
    <name type="scientific">Pinctada imbricata</name>
    <name type="common">Atlantic pearl-oyster</name>
    <name type="synonym">Pinctada martensii</name>
    <dbReference type="NCBI Taxonomy" id="66713"/>
    <lineage>
        <taxon>Eukaryota</taxon>
        <taxon>Metazoa</taxon>
        <taxon>Spiralia</taxon>
        <taxon>Lophotrochozoa</taxon>
        <taxon>Mollusca</taxon>
        <taxon>Bivalvia</taxon>
        <taxon>Autobranchia</taxon>
        <taxon>Pteriomorphia</taxon>
        <taxon>Pterioida</taxon>
        <taxon>Pterioidea</taxon>
        <taxon>Pteriidae</taxon>
        <taxon>Pinctada</taxon>
    </lineage>
</organism>
<dbReference type="GO" id="GO:0009263">
    <property type="term" value="P:deoxyribonucleotide biosynthetic process"/>
    <property type="evidence" value="ECO:0007669"/>
    <property type="project" value="InterPro"/>
</dbReference>
<protein>
    <submittedName>
        <fullName evidence="1">Uncharacterized protein</fullName>
    </submittedName>
</protein>
<dbReference type="PANTHER" id="PTHR23409:SF21">
    <property type="entry name" value="CAPSID PROTEIN"/>
    <property type="match status" value="1"/>
</dbReference>
<dbReference type="InterPro" id="IPR000358">
    <property type="entry name" value="RNR_small_fam"/>
</dbReference>
<reference evidence="1" key="1">
    <citation type="submission" date="2019-08" db="EMBL/GenBank/DDBJ databases">
        <title>The improved chromosome-level genome for the pearl oyster Pinctada fucata martensii using PacBio sequencing and Hi-C.</title>
        <authorList>
            <person name="Zheng Z."/>
        </authorList>
    </citation>
    <scope>NUCLEOTIDE SEQUENCE</scope>
    <source>
        <strain evidence="1">ZZ-2019</strain>
        <tissue evidence="1">Adductor muscle</tissue>
    </source>
</reference>
<proteinExistence type="predicted"/>